<gene>
    <name evidence="2" type="ORF">SNAT2548_LOCUS15267</name>
</gene>
<evidence type="ECO:0000256" key="1">
    <source>
        <dbReference type="SAM" id="SignalP"/>
    </source>
</evidence>
<reference evidence="2" key="1">
    <citation type="submission" date="2021-02" db="EMBL/GenBank/DDBJ databases">
        <authorList>
            <person name="Dougan E. K."/>
            <person name="Rhodes N."/>
            <person name="Thang M."/>
            <person name="Chan C."/>
        </authorList>
    </citation>
    <scope>NUCLEOTIDE SEQUENCE</scope>
</reference>
<dbReference type="Proteomes" id="UP000604046">
    <property type="component" value="Unassembled WGS sequence"/>
</dbReference>
<evidence type="ECO:0000313" key="3">
    <source>
        <dbReference type="Proteomes" id="UP000604046"/>
    </source>
</evidence>
<dbReference type="SUPFAM" id="SSF56219">
    <property type="entry name" value="DNase I-like"/>
    <property type="match status" value="1"/>
</dbReference>
<protein>
    <recommendedName>
        <fullName evidence="4">Endonuclease/exonuclease/phosphatase domain-containing protein</fullName>
    </recommendedName>
</protein>
<dbReference type="EMBL" id="CAJNDS010001924">
    <property type="protein sequence ID" value="CAE7289221.1"/>
    <property type="molecule type" value="Genomic_DNA"/>
</dbReference>
<comment type="caution">
    <text evidence="2">The sequence shown here is derived from an EMBL/GenBank/DDBJ whole genome shotgun (WGS) entry which is preliminary data.</text>
</comment>
<feature type="signal peptide" evidence="1">
    <location>
        <begin position="1"/>
        <end position="23"/>
    </location>
</feature>
<evidence type="ECO:0000313" key="2">
    <source>
        <dbReference type="EMBL" id="CAE7289221.1"/>
    </source>
</evidence>
<keyword evidence="1" id="KW-0732">Signal</keyword>
<organism evidence="2 3">
    <name type="scientific">Symbiodinium natans</name>
    <dbReference type="NCBI Taxonomy" id="878477"/>
    <lineage>
        <taxon>Eukaryota</taxon>
        <taxon>Sar</taxon>
        <taxon>Alveolata</taxon>
        <taxon>Dinophyceae</taxon>
        <taxon>Suessiales</taxon>
        <taxon>Symbiodiniaceae</taxon>
        <taxon>Symbiodinium</taxon>
    </lineage>
</organism>
<dbReference type="OrthoDB" id="411617at2759"/>
<dbReference type="AlphaFoldDB" id="A0A812N0B0"/>
<keyword evidence="3" id="KW-1185">Reference proteome</keyword>
<dbReference type="Gene3D" id="3.60.10.10">
    <property type="entry name" value="Endonuclease/exonuclease/phosphatase"/>
    <property type="match status" value="1"/>
</dbReference>
<dbReference type="InterPro" id="IPR036691">
    <property type="entry name" value="Endo/exonu/phosph_ase_sf"/>
</dbReference>
<proteinExistence type="predicted"/>
<feature type="chain" id="PRO_5033047549" description="Endonuclease/exonuclease/phosphatase domain-containing protein" evidence="1">
    <location>
        <begin position="24"/>
        <end position="632"/>
    </location>
</feature>
<evidence type="ECO:0008006" key="4">
    <source>
        <dbReference type="Google" id="ProtNLM"/>
    </source>
</evidence>
<name>A0A812N0B0_9DINO</name>
<sequence>MSWRWHGQTAIWLLLQVHPVAFAKRLLESDKDLGHPLVVFQLNALQDSLAMNTQTRNMVVNEQAINELLPAGKTWSMIHEALSDAQGRGSGIGKFHRTDINSFTKVNCQVVRYSFDPSMFLGLSECAMHEGDSAPFRPWCPPRDSYLNCLRNGTLPCVYGGDQGGPAVAVWELDEDTSLFPRDASIRVPTLLWMRDDSKENEANLTEFEGCKGKLVKTLWGRLREELARDIAKKVYHEILRVDLRLSWSYRAPYFLTLLTNDQTATGCGGSQSGSRFCRNMEERYYPGAMNRKPSVLLLEEFEDPMVQMAVVPSLNNSGQKVDFEEALAERGYSCIRFKDEILACWNQQDFEKPDFWAKDLGFELSQKKGEPTIVCMEGRSGAAACNVCFNELITKMQRGETLDTVRNPSLEDLSSRAAHEGALLRLKHAGSGSMVVITALHLQTPSTDGTGEMRSHELHQLRGQLEMFAGSNDYVIMGGDFNINLSPQGGEYERFIFTGRFPSRSMVLKAINRTRFQTGFTMHAYGEHDVPGVAYKLGSRRLLDVMGEEDQGGCVSSKAAGRALMIDYIFADSRLTQGVQHGGVCMQPTPPLEPRFIPDVNQEFPVEFSDHFGLTALLHIPGRPKPAGAPH</sequence>
<accession>A0A812N0B0</accession>